<evidence type="ECO:0000256" key="1">
    <source>
        <dbReference type="ARBA" id="ARBA00022898"/>
    </source>
</evidence>
<sequence length="218" mass="24326">MIYQNVKRVLHELPGDVELEGAAKTRSPEEILEAVEAGLNIIGENYVGEAEECFAVIGKKAKWHMIGHLQSRKVKKAVKIFDMIETVDSVKLASAIDRACSEIGKVMPVLIEINSAEEEQKAGVMPSDTVSLIKEISVLKNINILGLMTMGRYEDDPENMRPYFRKTKKIFDDIRAMNIPGVTMKYLSMGMSDSYKVAIEEGANIVRIGTMLFGERTI</sequence>
<evidence type="ECO:0000256" key="2">
    <source>
        <dbReference type="HAMAP-Rule" id="MF_02087"/>
    </source>
</evidence>
<dbReference type="EMBL" id="OJIN01000217">
    <property type="protein sequence ID" value="SPD75771.1"/>
    <property type="molecule type" value="Genomic_DNA"/>
</dbReference>
<dbReference type="GO" id="GO:0030170">
    <property type="term" value="F:pyridoxal phosphate binding"/>
    <property type="evidence" value="ECO:0007669"/>
    <property type="project" value="UniProtKB-UniRule"/>
</dbReference>
<dbReference type="AlphaFoldDB" id="A0A445N265"/>
<gene>
    <name evidence="6" type="ORF">PITCH_A720111</name>
</gene>
<feature type="domain" description="Alanine racemase N-terminal" evidence="5">
    <location>
        <begin position="29"/>
        <end position="216"/>
    </location>
</feature>
<keyword evidence="1 2" id="KW-0663">Pyridoxal phosphate</keyword>
<dbReference type="InterPro" id="IPR029066">
    <property type="entry name" value="PLP-binding_barrel"/>
</dbReference>
<feature type="modified residue" description="N6-(pyridoxal phosphate)lysine" evidence="2 3">
    <location>
        <position position="24"/>
    </location>
</feature>
<proteinExistence type="inferred from homology"/>
<dbReference type="Gene3D" id="3.20.20.10">
    <property type="entry name" value="Alanine racemase"/>
    <property type="match status" value="1"/>
</dbReference>
<evidence type="ECO:0000259" key="5">
    <source>
        <dbReference type="Pfam" id="PF01168"/>
    </source>
</evidence>
<dbReference type="PANTHER" id="PTHR10146:SF14">
    <property type="entry name" value="PYRIDOXAL PHOSPHATE HOMEOSTASIS PROTEIN"/>
    <property type="match status" value="1"/>
</dbReference>
<dbReference type="PANTHER" id="PTHR10146">
    <property type="entry name" value="PROLINE SYNTHETASE CO-TRANSCRIBED BACTERIAL HOMOLOG PROTEIN"/>
    <property type="match status" value="1"/>
</dbReference>
<dbReference type="NCBIfam" id="TIGR00044">
    <property type="entry name" value="YggS family pyridoxal phosphate-dependent enzyme"/>
    <property type="match status" value="1"/>
</dbReference>
<organism evidence="6">
    <name type="scientific">uncultured Desulfobacterium sp</name>
    <dbReference type="NCBI Taxonomy" id="201089"/>
    <lineage>
        <taxon>Bacteria</taxon>
        <taxon>Pseudomonadati</taxon>
        <taxon>Thermodesulfobacteriota</taxon>
        <taxon>Desulfobacteria</taxon>
        <taxon>Desulfobacterales</taxon>
        <taxon>Desulfobacteriaceae</taxon>
        <taxon>Desulfobacterium</taxon>
        <taxon>environmental samples</taxon>
    </lineage>
</organism>
<dbReference type="SUPFAM" id="SSF51419">
    <property type="entry name" value="PLP-binding barrel"/>
    <property type="match status" value="1"/>
</dbReference>
<name>A0A445N265_9BACT</name>
<reference evidence="6" key="1">
    <citation type="submission" date="2018-01" db="EMBL/GenBank/DDBJ databases">
        <authorList>
            <person name="Regsiter A."/>
            <person name="William W."/>
        </authorList>
    </citation>
    <scope>NUCLEOTIDE SEQUENCE</scope>
    <source>
        <strain evidence="6">TRIP AH-1</strain>
    </source>
</reference>
<evidence type="ECO:0000256" key="4">
    <source>
        <dbReference type="RuleBase" id="RU004514"/>
    </source>
</evidence>
<dbReference type="InterPro" id="IPR011078">
    <property type="entry name" value="PyrdxlP_homeostasis"/>
</dbReference>
<comment type="function">
    <text evidence="2">Pyridoxal 5'-phosphate (PLP)-binding protein, which is involved in PLP homeostasis.</text>
</comment>
<dbReference type="InterPro" id="IPR001608">
    <property type="entry name" value="Ala_racemase_N"/>
</dbReference>
<evidence type="ECO:0000256" key="3">
    <source>
        <dbReference type="PIRSR" id="PIRSR004848-1"/>
    </source>
</evidence>
<accession>A0A445N265</accession>
<comment type="cofactor">
    <cofactor evidence="3">
        <name>pyridoxal 5'-phosphate</name>
        <dbReference type="ChEBI" id="CHEBI:597326"/>
    </cofactor>
</comment>
<dbReference type="Pfam" id="PF01168">
    <property type="entry name" value="Ala_racemase_N"/>
    <property type="match status" value="1"/>
</dbReference>
<protein>
    <recommendedName>
        <fullName evidence="2">Pyridoxal phosphate homeostasis protein</fullName>
        <shortName evidence="2">PLP homeostasis protein</shortName>
    </recommendedName>
</protein>
<dbReference type="FunFam" id="3.20.20.10:FF:000018">
    <property type="entry name" value="Pyridoxal phosphate homeostasis protein"/>
    <property type="match status" value="1"/>
</dbReference>
<dbReference type="CDD" id="cd00635">
    <property type="entry name" value="PLPDE_III_YBL036c_like"/>
    <property type="match status" value="1"/>
</dbReference>
<dbReference type="HAMAP" id="MF_02087">
    <property type="entry name" value="PLP_homeostasis"/>
    <property type="match status" value="1"/>
</dbReference>
<dbReference type="PIRSF" id="PIRSF004848">
    <property type="entry name" value="YBL036c_PLPDEIII"/>
    <property type="match status" value="1"/>
</dbReference>
<evidence type="ECO:0000313" key="6">
    <source>
        <dbReference type="EMBL" id="SPD75771.1"/>
    </source>
</evidence>
<comment type="similarity">
    <text evidence="2 4">Belongs to the pyridoxal phosphate-binding protein YggS/PROSC family.</text>
</comment>